<accession>A0A8S5MFS6</accession>
<reference evidence="1" key="1">
    <citation type="journal article" date="2021" name="Proc. Natl. Acad. Sci. U.S.A.">
        <title>A Catalog of Tens of Thousands of Viruses from Human Metagenomes Reveals Hidden Associations with Chronic Diseases.</title>
        <authorList>
            <person name="Tisza M.J."/>
            <person name="Buck C.B."/>
        </authorList>
    </citation>
    <scope>NUCLEOTIDE SEQUENCE</scope>
    <source>
        <strain evidence="1">CtK6s94</strain>
    </source>
</reference>
<evidence type="ECO:0000313" key="1">
    <source>
        <dbReference type="EMBL" id="DAD80919.1"/>
    </source>
</evidence>
<proteinExistence type="predicted"/>
<protein>
    <submittedName>
        <fullName evidence="1">Major tail protein</fullName>
    </submittedName>
</protein>
<name>A0A8S5MFS6_9VIRU</name>
<organism evidence="1">
    <name type="scientific">virus sp. ctK6s94</name>
    <dbReference type="NCBI Taxonomy" id="2826798"/>
    <lineage>
        <taxon>Viruses</taxon>
    </lineage>
</organism>
<dbReference type="EMBL" id="BK014891">
    <property type="protein sequence ID" value="DAD80919.1"/>
    <property type="molecule type" value="Genomic_DNA"/>
</dbReference>
<sequence>MQTLKGGGQRIYMLRCPISHMKIIYLCQYNNYYNRTLKVSNNLKDYTGENNRNLCGVITNASLWNPNDGVDTVITSPVDLVMIPDYCVIVENDIMIQRWFVIEARRISKTQYRLSLHRDLLADNKDEILNNKFTYVERGFCADVNDAIYNAEPITFNQVKTSQMPLYDRSGTPWIVGYLKASEEFPLTDINFVYRTRFGDKINASIKWPTKDNMPDPNQNNGTIMFCMPFDDCEITEDDESGIMVSGNLSQQAAYAISEALSGAGWLIDLQLLPYCPNVSRIIDYKRYKINNTGIHDIVAGIYNNTSTALIGYVLFFDDASFFGDCYTIQYDDSGNADTVIADTTVNDIKIESQTTKARIVSPNGNGAWDFTPAKILYAPGKIKYTYYVTCMPYQPYIKIMHTFGRLYGNYYKDVRGLICGGDFSLPQVNDAWNTYQLQNKNYQVMFNRQIESLDLQNKWAYVSDIAGAISGTISGASQGISAGLMTGSVPGAIIGGSLGGAASGIAGAIDVSANKQIRDDQRDLTITQHNLQLQNIQALPDTISKLTNFNGEQLKVPYVEIYTCTGDEKSNFELYLRRRGYTINRYGPFIDYIASDDILRFYQGQIIRIGSVIDDAHFLEAINYETSRGFYATGDIR</sequence>